<evidence type="ECO:0000259" key="8">
    <source>
        <dbReference type="PROSITE" id="PS51379"/>
    </source>
</evidence>
<dbReference type="AlphaFoldDB" id="A0A0S4XLI2"/>
<feature type="transmembrane region" description="Helical" evidence="7">
    <location>
        <begin position="73"/>
        <end position="95"/>
    </location>
</feature>
<evidence type="ECO:0000256" key="6">
    <source>
        <dbReference type="ARBA" id="ARBA00023014"/>
    </source>
</evidence>
<name>A0A0S4XLI2_9BACT</name>
<protein>
    <submittedName>
        <fullName evidence="9">4Fe-4S ferredoxin, iron-sulfur binding</fullName>
    </submittedName>
</protein>
<dbReference type="InterPro" id="IPR017900">
    <property type="entry name" value="4Fe4S_Fe_S_CS"/>
</dbReference>
<dbReference type="Gene3D" id="3.30.70.20">
    <property type="match status" value="1"/>
</dbReference>
<sequence>MKNKIRNFINNGDLRKVRFWIQLASFVLFVYGGYLAINFGSSFPVFTCPYNEDVSATCYLISLQHQLALPTKILFSPAFIPIFIGLLTFLAWFIVLNKAWCGYMCPFGTLQDWITALRKKIGIRFGIYTRDQFEKLSKIKYVFLVIVLLFPLLMGAGVISNNWSATFCQMCPARVISPMFTGDFSQWTIDFSSKTNMVLTALGVSFASLFFVGSFIKKRFFCFFCPMSALHYIFANTSIARFKKDGSKCTRCGDCYAVCDMQIKDIADDVVSTNILRDDCILCLKCVAACPEDDALHFDILNIKVFSSTREGFEKRMNVGLNMKNDGEIDK</sequence>
<feature type="domain" description="4Fe-4S ferredoxin-type" evidence="8">
    <location>
        <begin position="240"/>
        <end position="269"/>
    </location>
</feature>
<keyword evidence="6" id="KW-0411">Iron-sulfur</keyword>
<dbReference type="InterPro" id="IPR051684">
    <property type="entry name" value="Electron_Trans/Redox"/>
</dbReference>
<keyword evidence="2" id="KW-0004">4Fe-4S</keyword>
<keyword evidence="4" id="KW-0249">Electron transport</keyword>
<organism evidence="9">
    <name type="scientific">Sulfurovum sp. enrichment culture clone C5</name>
    <dbReference type="NCBI Taxonomy" id="497650"/>
    <lineage>
        <taxon>Bacteria</taxon>
        <taxon>Pseudomonadati</taxon>
        <taxon>Campylobacterota</taxon>
        <taxon>Epsilonproteobacteria</taxon>
        <taxon>Campylobacterales</taxon>
        <taxon>Sulfurovaceae</taxon>
        <taxon>Sulfurovum</taxon>
        <taxon>environmental samples</taxon>
    </lineage>
</organism>
<dbReference type="GO" id="GO:0046872">
    <property type="term" value="F:metal ion binding"/>
    <property type="evidence" value="ECO:0007669"/>
    <property type="project" value="UniProtKB-KW"/>
</dbReference>
<dbReference type="PANTHER" id="PTHR30176">
    <property type="entry name" value="FERREDOXIN-TYPE PROTEIN NAPH"/>
    <property type="match status" value="1"/>
</dbReference>
<feature type="domain" description="4Fe-4S ferredoxin-type" evidence="8">
    <location>
        <begin position="271"/>
        <end position="301"/>
    </location>
</feature>
<dbReference type="Pfam" id="PF13237">
    <property type="entry name" value="Fer4_10"/>
    <property type="match status" value="1"/>
</dbReference>
<evidence type="ECO:0000256" key="4">
    <source>
        <dbReference type="ARBA" id="ARBA00022982"/>
    </source>
</evidence>
<gene>
    <name evidence="9" type="ORF">BN3087_180004</name>
</gene>
<dbReference type="GO" id="GO:0005886">
    <property type="term" value="C:plasma membrane"/>
    <property type="evidence" value="ECO:0007669"/>
    <property type="project" value="TreeGrafter"/>
</dbReference>
<evidence type="ECO:0000313" key="9">
    <source>
        <dbReference type="EMBL" id="CUV65101.1"/>
    </source>
</evidence>
<evidence type="ECO:0000256" key="1">
    <source>
        <dbReference type="ARBA" id="ARBA00022448"/>
    </source>
</evidence>
<dbReference type="PROSITE" id="PS51379">
    <property type="entry name" value="4FE4S_FER_2"/>
    <property type="match status" value="2"/>
</dbReference>
<feature type="transmembrane region" description="Helical" evidence="7">
    <location>
        <begin position="197"/>
        <end position="216"/>
    </location>
</feature>
<keyword evidence="5" id="KW-0408">Iron</keyword>
<dbReference type="Pfam" id="PF12801">
    <property type="entry name" value="Fer4_5"/>
    <property type="match status" value="2"/>
</dbReference>
<dbReference type="SUPFAM" id="SSF54862">
    <property type="entry name" value="4Fe-4S ferredoxins"/>
    <property type="match status" value="1"/>
</dbReference>
<evidence type="ECO:0000256" key="5">
    <source>
        <dbReference type="ARBA" id="ARBA00023004"/>
    </source>
</evidence>
<dbReference type="InterPro" id="IPR017896">
    <property type="entry name" value="4Fe4S_Fe-S-bd"/>
</dbReference>
<evidence type="ECO:0000256" key="3">
    <source>
        <dbReference type="ARBA" id="ARBA00022723"/>
    </source>
</evidence>
<reference evidence="9" key="1">
    <citation type="submission" date="2015-11" db="EMBL/GenBank/DDBJ databases">
        <authorList>
            <person name="Zhang Y."/>
            <person name="Guo Z."/>
        </authorList>
    </citation>
    <scope>NUCLEOTIDE SEQUENCE</scope>
    <source>
        <strain evidence="9">BN30871</strain>
    </source>
</reference>
<evidence type="ECO:0000256" key="7">
    <source>
        <dbReference type="SAM" id="Phobius"/>
    </source>
</evidence>
<dbReference type="PANTHER" id="PTHR30176:SF3">
    <property type="entry name" value="FERREDOXIN-TYPE PROTEIN NAPH"/>
    <property type="match status" value="1"/>
</dbReference>
<keyword evidence="3" id="KW-0479">Metal-binding</keyword>
<keyword evidence="7" id="KW-1133">Transmembrane helix</keyword>
<feature type="transmembrane region" description="Helical" evidence="7">
    <location>
        <begin position="20"/>
        <end position="37"/>
    </location>
</feature>
<evidence type="ECO:0000256" key="2">
    <source>
        <dbReference type="ARBA" id="ARBA00022485"/>
    </source>
</evidence>
<feature type="transmembrane region" description="Helical" evidence="7">
    <location>
        <begin position="141"/>
        <end position="160"/>
    </location>
</feature>
<proteinExistence type="predicted"/>
<accession>A0A0S4XLI2</accession>
<keyword evidence="7" id="KW-0472">Membrane</keyword>
<keyword evidence="1" id="KW-0813">Transport</keyword>
<dbReference type="EMBL" id="FAXN01000016">
    <property type="protein sequence ID" value="CUV65101.1"/>
    <property type="molecule type" value="Genomic_DNA"/>
</dbReference>
<keyword evidence="7" id="KW-0812">Transmembrane</keyword>
<dbReference type="GO" id="GO:0051539">
    <property type="term" value="F:4 iron, 4 sulfur cluster binding"/>
    <property type="evidence" value="ECO:0007669"/>
    <property type="project" value="UniProtKB-KW"/>
</dbReference>
<dbReference type="PROSITE" id="PS00198">
    <property type="entry name" value="4FE4S_FER_1"/>
    <property type="match status" value="1"/>
</dbReference>